<feature type="region of interest" description="Disordered" evidence="2">
    <location>
        <begin position="208"/>
        <end position="228"/>
    </location>
</feature>
<dbReference type="Proteomes" id="UP000660262">
    <property type="component" value="Unassembled WGS sequence"/>
</dbReference>
<dbReference type="PANTHER" id="PTHR12320">
    <property type="entry name" value="PROTEIN PHOSPHATASE 2C"/>
    <property type="match status" value="1"/>
</dbReference>
<feature type="region of interest" description="Disordered" evidence="2">
    <location>
        <begin position="526"/>
        <end position="557"/>
    </location>
</feature>
<keyword evidence="1" id="KW-0460">Magnesium</keyword>
<dbReference type="PROSITE" id="PS51746">
    <property type="entry name" value="PPM_2"/>
    <property type="match status" value="1"/>
</dbReference>
<feature type="region of interest" description="Disordered" evidence="2">
    <location>
        <begin position="1"/>
        <end position="76"/>
    </location>
</feature>
<feature type="domain" description="PPM-type phosphatase" evidence="3">
    <location>
        <begin position="217"/>
        <end position="569"/>
    </location>
</feature>
<dbReference type="EC" id="3.1.3.16" evidence="1"/>
<sequence length="570" mass="60069">MQVSTASHKSVVAAPRRHSTSQSQRRRRSRRHCTSATPPQKAAAASAASAPDDGSLDIDDRRGDAKAVMEEDDLSDDEYLQEARQWSGSLLLGGLGAVAIGSVAGLPAASLLLTSSAASAGAMYIAKTASETQSSPSETASRLLGAIVDGGTSAAWDDSEGLAVMDKVAFLDVDEAAVDVPEAEIPRWLDMAAPMQLAVGCAGIPRADKAAAGSPGEDASAEQRAGPPWRREHWLGVCDGVSAWSTGSDGQYLGDDEEESVDAGAYARELLSSAMSFAAEPEAAAAAYGMAKTMAADAKATGASPLTALSFAHLVTELPGSTTACLARVSLGDEDAWERSRQASEKNTEVSVPQPPSDASLSALNVGDSGFVVVRRGRIVYNCATASHTFNCPYQLGYEAYYPETDLVTDGTTSDVRLQRGDAVVMGTDGLFDNLYASDVAELTTRALLDTEDDGTSSSSDYTRFASARAQVAADHLLERASALSVDDEYISPFSRSYESHLRKTGGGFVSSLLRTARKLLRRKKKGGTVADAEDDEDDEEEEEEEEDDDDPVFVGGKQDDITVMVAFLV</sequence>
<dbReference type="SMART" id="SM00332">
    <property type="entry name" value="PP2Cc"/>
    <property type="match status" value="1"/>
</dbReference>
<evidence type="ECO:0000256" key="2">
    <source>
        <dbReference type="SAM" id="MobiDB-lite"/>
    </source>
</evidence>
<gene>
    <name evidence="4" type="ORF">PPROV_000589200</name>
</gene>
<feature type="region of interest" description="Disordered" evidence="2">
    <location>
        <begin position="337"/>
        <end position="359"/>
    </location>
</feature>
<evidence type="ECO:0000313" key="4">
    <source>
        <dbReference type="EMBL" id="GHP07149.1"/>
    </source>
</evidence>
<dbReference type="SUPFAM" id="SSF81606">
    <property type="entry name" value="PP2C-like"/>
    <property type="match status" value="1"/>
</dbReference>
<feature type="compositionally biased region" description="Acidic residues" evidence="2">
    <location>
        <begin position="532"/>
        <end position="552"/>
    </location>
</feature>
<accession>A0A830HQ42</accession>
<name>A0A830HQ42_9CHLO</name>
<comment type="cofactor">
    <cofactor evidence="1">
        <name>Mg(2+)</name>
        <dbReference type="ChEBI" id="CHEBI:18420"/>
    </cofactor>
</comment>
<comment type="catalytic activity">
    <reaction evidence="1">
        <text>O-phospho-L-threonyl-[protein] + H2O = L-threonyl-[protein] + phosphate</text>
        <dbReference type="Rhea" id="RHEA:47004"/>
        <dbReference type="Rhea" id="RHEA-COMP:11060"/>
        <dbReference type="Rhea" id="RHEA-COMP:11605"/>
        <dbReference type="ChEBI" id="CHEBI:15377"/>
        <dbReference type="ChEBI" id="CHEBI:30013"/>
        <dbReference type="ChEBI" id="CHEBI:43474"/>
        <dbReference type="ChEBI" id="CHEBI:61977"/>
        <dbReference type="EC" id="3.1.3.16"/>
    </reaction>
</comment>
<feature type="compositionally biased region" description="Basic and acidic residues" evidence="2">
    <location>
        <begin position="337"/>
        <end position="348"/>
    </location>
</feature>
<keyword evidence="1" id="KW-0464">Manganese</keyword>
<feature type="compositionally biased region" description="Basic residues" evidence="2">
    <location>
        <begin position="15"/>
        <end position="33"/>
    </location>
</feature>
<dbReference type="InterPro" id="IPR001932">
    <property type="entry name" value="PPM-type_phosphatase-like_dom"/>
</dbReference>
<keyword evidence="1" id="KW-0479">Metal-binding</keyword>
<dbReference type="AlphaFoldDB" id="A0A830HQ42"/>
<dbReference type="OrthoDB" id="60843at2759"/>
<keyword evidence="1" id="KW-0904">Protein phosphatase</keyword>
<protein>
    <recommendedName>
        <fullName evidence="1">Protein phosphatase</fullName>
        <ecNumber evidence="1">3.1.3.16</ecNumber>
    </recommendedName>
</protein>
<reference evidence="4" key="1">
    <citation type="submission" date="2020-10" db="EMBL/GenBank/DDBJ databases">
        <title>Unveiling of a novel bifunctional photoreceptor, Dualchrome1, isolated from a cosmopolitan green alga.</title>
        <authorList>
            <person name="Suzuki S."/>
            <person name="Kawachi M."/>
        </authorList>
    </citation>
    <scope>NUCLEOTIDE SEQUENCE</scope>
    <source>
        <strain evidence="4">NIES 2893</strain>
    </source>
</reference>
<evidence type="ECO:0000256" key="1">
    <source>
        <dbReference type="RuleBase" id="RU366020"/>
    </source>
</evidence>
<comment type="caution">
    <text evidence="4">The sequence shown here is derived from an EMBL/GenBank/DDBJ whole genome shotgun (WGS) entry which is preliminary data.</text>
</comment>
<keyword evidence="1" id="KW-0378">Hydrolase</keyword>
<evidence type="ECO:0000313" key="5">
    <source>
        <dbReference type="Proteomes" id="UP000660262"/>
    </source>
</evidence>
<dbReference type="GO" id="GO:0004722">
    <property type="term" value="F:protein serine/threonine phosphatase activity"/>
    <property type="evidence" value="ECO:0007669"/>
    <property type="project" value="UniProtKB-EC"/>
</dbReference>
<dbReference type="GO" id="GO:0046872">
    <property type="term" value="F:metal ion binding"/>
    <property type="evidence" value="ECO:0007669"/>
    <property type="project" value="UniProtKB-UniRule"/>
</dbReference>
<proteinExistence type="inferred from homology"/>
<dbReference type="InterPro" id="IPR039123">
    <property type="entry name" value="PPTC7"/>
</dbReference>
<dbReference type="EMBL" id="BNJQ01000015">
    <property type="protein sequence ID" value="GHP07149.1"/>
    <property type="molecule type" value="Genomic_DNA"/>
</dbReference>
<organism evidence="4 5">
    <name type="scientific">Pycnococcus provasolii</name>
    <dbReference type="NCBI Taxonomy" id="41880"/>
    <lineage>
        <taxon>Eukaryota</taxon>
        <taxon>Viridiplantae</taxon>
        <taxon>Chlorophyta</taxon>
        <taxon>Pseudoscourfieldiophyceae</taxon>
        <taxon>Pseudoscourfieldiales</taxon>
        <taxon>Pycnococcaceae</taxon>
        <taxon>Pycnococcus</taxon>
    </lineage>
</organism>
<keyword evidence="5" id="KW-1185">Reference proteome</keyword>
<comment type="catalytic activity">
    <reaction evidence="1">
        <text>O-phospho-L-seryl-[protein] + H2O = L-seryl-[protein] + phosphate</text>
        <dbReference type="Rhea" id="RHEA:20629"/>
        <dbReference type="Rhea" id="RHEA-COMP:9863"/>
        <dbReference type="Rhea" id="RHEA-COMP:11604"/>
        <dbReference type="ChEBI" id="CHEBI:15377"/>
        <dbReference type="ChEBI" id="CHEBI:29999"/>
        <dbReference type="ChEBI" id="CHEBI:43474"/>
        <dbReference type="ChEBI" id="CHEBI:83421"/>
        <dbReference type="EC" id="3.1.3.16"/>
    </reaction>
</comment>
<dbReference type="InterPro" id="IPR036457">
    <property type="entry name" value="PPM-type-like_dom_sf"/>
</dbReference>
<comment type="similarity">
    <text evidence="1">Belongs to the PP2C family.</text>
</comment>
<comment type="cofactor">
    <cofactor evidence="1">
        <name>Mn(2+)</name>
        <dbReference type="ChEBI" id="CHEBI:29035"/>
    </cofactor>
</comment>
<feature type="compositionally biased region" description="Basic and acidic residues" evidence="2">
    <location>
        <begin position="58"/>
        <end position="69"/>
    </location>
</feature>
<evidence type="ECO:0000259" key="3">
    <source>
        <dbReference type="PROSITE" id="PS51746"/>
    </source>
</evidence>
<dbReference type="PANTHER" id="PTHR12320:SF1">
    <property type="entry name" value="PROTEIN PHOSPHATASE PTC7 HOMOLOG"/>
    <property type="match status" value="1"/>
</dbReference>
<dbReference type="Gene3D" id="3.60.40.10">
    <property type="entry name" value="PPM-type phosphatase domain"/>
    <property type="match status" value="1"/>
</dbReference>